<accession>A0ACC0Z3R2</accession>
<proteinExistence type="predicted"/>
<name>A0ACC0Z3R2_9ROSI</name>
<dbReference type="EMBL" id="CM047738">
    <property type="protein sequence ID" value="KAJ0045005.1"/>
    <property type="molecule type" value="Genomic_DNA"/>
</dbReference>
<evidence type="ECO:0000313" key="2">
    <source>
        <dbReference type="Proteomes" id="UP001163603"/>
    </source>
</evidence>
<dbReference type="Proteomes" id="UP001163603">
    <property type="component" value="Chromosome 3"/>
</dbReference>
<organism evidence="1 2">
    <name type="scientific">Pistacia integerrima</name>
    <dbReference type="NCBI Taxonomy" id="434235"/>
    <lineage>
        <taxon>Eukaryota</taxon>
        <taxon>Viridiplantae</taxon>
        <taxon>Streptophyta</taxon>
        <taxon>Embryophyta</taxon>
        <taxon>Tracheophyta</taxon>
        <taxon>Spermatophyta</taxon>
        <taxon>Magnoliopsida</taxon>
        <taxon>eudicotyledons</taxon>
        <taxon>Gunneridae</taxon>
        <taxon>Pentapetalae</taxon>
        <taxon>rosids</taxon>
        <taxon>malvids</taxon>
        <taxon>Sapindales</taxon>
        <taxon>Anacardiaceae</taxon>
        <taxon>Pistacia</taxon>
    </lineage>
</organism>
<reference evidence="2" key="1">
    <citation type="journal article" date="2023" name="G3 (Bethesda)">
        <title>Genome assembly and association tests identify interacting loci associated with vigor, precocity, and sex in interspecific pistachio rootstocks.</title>
        <authorList>
            <person name="Palmer W."/>
            <person name="Jacygrad E."/>
            <person name="Sagayaradj S."/>
            <person name="Cavanaugh K."/>
            <person name="Han R."/>
            <person name="Bertier L."/>
            <person name="Beede B."/>
            <person name="Kafkas S."/>
            <person name="Golino D."/>
            <person name="Preece J."/>
            <person name="Michelmore R."/>
        </authorList>
    </citation>
    <scope>NUCLEOTIDE SEQUENCE [LARGE SCALE GENOMIC DNA]</scope>
</reference>
<sequence length="73" mass="8583">MSQEIKMVVWVAKYPCTLPGCYKPIQIRFQTHAVDGLFSMKSDVFSFGVLVVEIAWRLWMEERAVELIDEIFR</sequence>
<gene>
    <name evidence="1" type="ORF">Pint_04368</name>
</gene>
<evidence type="ECO:0000313" key="1">
    <source>
        <dbReference type="EMBL" id="KAJ0045005.1"/>
    </source>
</evidence>
<comment type="caution">
    <text evidence="1">The sequence shown here is derived from an EMBL/GenBank/DDBJ whole genome shotgun (WGS) entry which is preliminary data.</text>
</comment>
<keyword evidence="2" id="KW-1185">Reference proteome</keyword>
<protein>
    <submittedName>
        <fullName evidence="1">Uncharacterized protein</fullName>
    </submittedName>
</protein>